<dbReference type="KEGG" id="fri:FraEuI1c_7033"/>
<dbReference type="RefSeq" id="WP_013428111.1">
    <property type="nucleotide sequence ID" value="NC_014666.1"/>
</dbReference>
<evidence type="ECO:0000313" key="2">
    <source>
        <dbReference type="Proteomes" id="UP000002484"/>
    </source>
</evidence>
<gene>
    <name evidence="1" type="ordered locus">FraEuI1c_7033</name>
</gene>
<dbReference type="EMBL" id="CP002299">
    <property type="protein sequence ID" value="ADP85000.1"/>
    <property type="molecule type" value="Genomic_DNA"/>
</dbReference>
<evidence type="ECO:0000313" key="1">
    <source>
        <dbReference type="EMBL" id="ADP85000.1"/>
    </source>
</evidence>
<dbReference type="STRING" id="298654.FraEuI1c_7033"/>
<dbReference type="InParanoid" id="E3IXA0"/>
<name>E3IXA0_PSEI1</name>
<keyword evidence="2" id="KW-1185">Reference proteome</keyword>
<protein>
    <submittedName>
        <fullName evidence="1">Uncharacterized protein</fullName>
    </submittedName>
</protein>
<dbReference type="AlphaFoldDB" id="E3IXA0"/>
<accession>E3IXA0</accession>
<organism evidence="1 2">
    <name type="scientific">Pseudofrankia inefficax (strain DSM 45817 / CECT 9037 / DDB 130130 / EuI1c)</name>
    <name type="common">Frankia inefficax</name>
    <dbReference type="NCBI Taxonomy" id="298654"/>
    <lineage>
        <taxon>Bacteria</taxon>
        <taxon>Bacillati</taxon>
        <taxon>Actinomycetota</taxon>
        <taxon>Actinomycetes</taxon>
        <taxon>Frankiales</taxon>
        <taxon>Frankiaceae</taxon>
        <taxon>Pseudofrankia</taxon>
    </lineage>
</organism>
<dbReference type="HOGENOM" id="CLU_2522730_0_0_11"/>
<sequence>MSESPSDIETFVFDLSNVDWARVPSLLRAAPNEKPGWKSFFRRFWSRLNRKEVPSNAPLRPFLNRYVQEARELRDPVAGFQSSI</sequence>
<proteinExistence type="predicted"/>
<reference evidence="1 2" key="1">
    <citation type="submission" date="2010-10" db="EMBL/GenBank/DDBJ databases">
        <title>Complete sequence of Frankia sp. EuI1c.</title>
        <authorList>
            <consortium name="US DOE Joint Genome Institute"/>
            <person name="Lucas S."/>
            <person name="Copeland A."/>
            <person name="Lapidus A."/>
            <person name="Cheng J.-F."/>
            <person name="Bruce D."/>
            <person name="Goodwin L."/>
            <person name="Pitluck S."/>
            <person name="Chertkov O."/>
            <person name="Detter J.C."/>
            <person name="Han C."/>
            <person name="Tapia R."/>
            <person name="Land M."/>
            <person name="Hauser L."/>
            <person name="Jeffries C."/>
            <person name="Kyrpides N."/>
            <person name="Ivanova N."/>
            <person name="Mikhailova N."/>
            <person name="Beauchemin N."/>
            <person name="Sen A."/>
            <person name="Sur S.A."/>
            <person name="Gtari M."/>
            <person name="Wall L."/>
            <person name="Tisa L."/>
            <person name="Woyke T."/>
        </authorList>
    </citation>
    <scope>NUCLEOTIDE SEQUENCE [LARGE SCALE GENOMIC DNA]</scope>
    <source>
        <strain evidence="2">DSM 45817 / CECT 9037 / EuI1c</strain>
    </source>
</reference>
<dbReference type="Proteomes" id="UP000002484">
    <property type="component" value="Chromosome"/>
</dbReference>